<evidence type="ECO:0000313" key="1">
    <source>
        <dbReference type="EMBL" id="KAA3466495.1"/>
    </source>
</evidence>
<dbReference type="Proteomes" id="UP000325315">
    <property type="component" value="Unassembled WGS sequence"/>
</dbReference>
<reference evidence="2" key="1">
    <citation type="journal article" date="2019" name="Plant Biotechnol. J.">
        <title>Genome sequencing of the Australian wild diploid species Gossypium australe highlights disease resistance and delayed gland morphogenesis.</title>
        <authorList>
            <person name="Cai Y."/>
            <person name="Cai X."/>
            <person name="Wang Q."/>
            <person name="Wang P."/>
            <person name="Zhang Y."/>
            <person name="Cai C."/>
            <person name="Xu Y."/>
            <person name="Wang K."/>
            <person name="Zhou Z."/>
            <person name="Wang C."/>
            <person name="Geng S."/>
            <person name="Li B."/>
            <person name="Dong Q."/>
            <person name="Hou Y."/>
            <person name="Wang H."/>
            <person name="Ai P."/>
            <person name="Liu Z."/>
            <person name="Yi F."/>
            <person name="Sun M."/>
            <person name="An G."/>
            <person name="Cheng J."/>
            <person name="Zhang Y."/>
            <person name="Shi Q."/>
            <person name="Xie Y."/>
            <person name="Shi X."/>
            <person name="Chang Y."/>
            <person name="Huang F."/>
            <person name="Chen Y."/>
            <person name="Hong S."/>
            <person name="Mi L."/>
            <person name="Sun Q."/>
            <person name="Zhang L."/>
            <person name="Zhou B."/>
            <person name="Peng R."/>
            <person name="Zhang X."/>
            <person name="Liu F."/>
        </authorList>
    </citation>
    <scope>NUCLEOTIDE SEQUENCE [LARGE SCALE GENOMIC DNA]</scope>
    <source>
        <strain evidence="2">cv. PA1801</strain>
    </source>
</reference>
<name>A0A5B6VBF4_9ROSI</name>
<protein>
    <submittedName>
        <fullName evidence="1">Uncharacterized protein</fullName>
    </submittedName>
</protein>
<dbReference type="EMBL" id="SMMG02000007">
    <property type="protein sequence ID" value="KAA3466495.1"/>
    <property type="molecule type" value="Genomic_DNA"/>
</dbReference>
<sequence>MPLSTYVKLGLGELKNTLITLQLVKVRSRYPILLGRSFFATSRLTIDLERNKLTMKIDGEIEVFKCIHDSQYKGLEKKIGNECFALFYTTPNNIDRSMAQGNKTSGKTRN</sequence>
<dbReference type="AlphaFoldDB" id="A0A5B6VBF4"/>
<organism evidence="1 2">
    <name type="scientific">Gossypium australe</name>
    <dbReference type="NCBI Taxonomy" id="47621"/>
    <lineage>
        <taxon>Eukaryota</taxon>
        <taxon>Viridiplantae</taxon>
        <taxon>Streptophyta</taxon>
        <taxon>Embryophyta</taxon>
        <taxon>Tracheophyta</taxon>
        <taxon>Spermatophyta</taxon>
        <taxon>Magnoliopsida</taxon>
        <taxon>eudicotyledons</taxon>
        <taxon>Gunneridae</taxon>
        <taxon>Pentapetalae</taxon>
        <taxon>rosids</taxon>
        <taxon>malvids</taxon>
        <taxon>Malvales</taxon>
        <taxon>Malvaceae</taxon>
        <taxon>Malvoideae</taxon>
        <taxon>Gossypium</taxon>
    </lineage>
</organism>
<comment type="caution">
    <text evidence="1">The sequence shown here is derived from an EMBL/GenBank/DDBJ whole genome shotgun (WGS) entry which is preliminary data.</text>
</comment>
<proteinExistence type="predicted"/>
<dbReference type="InterPro" id="IPR021109">
    <property type="entry name" value="Peptidase_aspartic_dom_sf"/>
</dbReference>
<accession>A0A5B6VBF4</accession>
<dbReference type="OrthoDB" id="1744168at2759"/>
<keyword evidence="2" id="KW-1185">Reference proteome</keyword>
<dbReference type="PANTHER" id="PTHR33067:SF9">
    <property type="entry name" value="RNA-DIRECTED DNA POLYMERASE"/>
    <property type="match status" value="1"/>
</dbReference>
<dbReference type="Gene3D" id="2.40.70.10">
    <property type="entry name" value="Acid Proteases"/>
    <property type="match status" value="1"/>
</dbReference>
<gene>
    <name evidence="1" type="ORF">EPI10_001585</name>
</gene>
<dbReference type="PANTHER" id="PTHR33067">
    <property type="entry name" value="RNA-DIRECTED DNA POLYMERASE-RELATED"/>
    <property type="match status" value="1"/>
</dbReference>
<evidence type="ECO:0000313" key="2">
    <source>
        <dbReference type="Proteomes" id="UP000325315"/>
    </source>
</evidence>